<protein>
    <submittedName>
        <fullName evidence="1">Uncharacterized protein</fullName>
    </submittedName>
</protein>
<name>A0A8S3DHE8_9BILA</name>
<evidence type="ECO:0000313" key="2">
    <source>
        <dbReference type="Proteomes" id="UP000676336"/>
    </source>
</evidence>
<feature type="non-terminal residue" evidence="1">
    <location>
        <position position="1"/>
    </location>
</feature>
<dbReference type="Proteomes" id="UP000676336">
    <property type="component" value="Unassembled WGS sequence"/>
</dbReference>
<dbReference type="AlphaFoldDB" id="A0A8S3DHE8"/>
<comment type="caution">
    <text evidence="1">The sequence shown here is derived from an EMBL/GenBank/DDBJ whole genome shotgun (WGS) entry which is preliminary data.</text>
</comment>
<dbReference type="EMBL" id="CAJOBI010204511">
    <property type="protein sequence ID" value="CAF5001226.1"/>
    <property type="molecule type" value="Genomic_DNA"/>
</dbReference>
<evidence type="ECO:0000313" key="1">
    <source>
        <dbReference type="EMBL" id="CAF5001226.1"/>
    </source>
</evidence>
<reference evidence="1" key="1">
    <citation type="submission" date="2021-02" db="EMBL/GenBank/DDBJ databases">
        <authorList>
            <person name="Nowell W R."/>
        </authorList>
    </citation>
    <scope>NUCLEOTIDE SEQUENCE</scope>
</reference>
<proteinExistence type="predicted"/>
<organism evidence="1 2">
    <name type="scientific">Rotaria magnacalcarata</name>
    <dbReference type="NCBI Taxonomy" id="392030"/>
    <lineage>
        <taxon>Eukaryota</taxon>
        <taxon>Metazoa</taxon>
        <taxon>Spiralia</taxon>
        <taxon>Gnathifera</taxon>
        <taxon>Rotifera</taxon>
        <taxon>Eurotatoria</taxon>
        <taxon>Bdelloidea</taxon>
        <taxon>Philodinida</taxon>
        <taxon>Philodinidae</taxon>
        <taxon>Rotaria</taxon>
    </lineage>
</organism>
<sequence length="52" mass="5381">KVVGNNLSSQLDLERLESAIKLDENDVLLDGVSADGGGDDILDVVDGNKVVG</sequence>
<gene>
    <name evidence="1" type="ORF">SMN809_LOCUS56767</name>
</gene>
<accession>A0A8S3DHE8</accession>